<reference evidence="4" key="1">
    <citation type="submission" date="2022-11" db="EMBL/GenBank/DDBJ databases">
        <title>Chromosomal genome sequence assembly and mating type (MAT) locus characterization of the leprose asexual lichenized fungus Lepraria neglecta (Nyl.) Erichsen.</title>
        <authorList>
            <person name="Allen J.L."/>
            <person name="Pfeffer B."/>
        </authorList>
    </citation>
    <scope>NUCLEOTIDE SEQUENCE</scope>
    <source>
        <strain evidence="4">Allen 5258</strain>
    </source>
</reference>
<evidence type="ECO:0000256" key="2">
    <source>
        <dbReference type="SAM" id="MobiDB-lite"/>
    </source>
</evidence>
<dbReference type="Proteomes" id="UP001276659">
    <property type="component" value="Unassembled WGS sequence"/>
</dbReference>
<accession>A0AAD9Z4M3</accession>
<feature type="region of interest" description="Disordered" evidence="2">
    <location>
        <begin position="249"/>
        <end position="268"/>
    </location>
</feature>
<dbReference type="InterPro" id="IPR029130">
    <property type="entry name" value="Acid_ceramidase_N"/>
</dbReference>
<dbReference type="Gene3D" id="3.60.60.10">
    <property type="entry name" value="Penicillin V Acylase, Chain A"/>
    <property type="match status" value="1"/>
</dbReference>
<evidence type="ECO:0000256" key="1">
    <source>
        <dbReference type="ARBA" id="ARBA00011891"/>
    </source>
</evidence>
<proteinExistence type="predicted"/>
<keyword evidence="5" id="KW-1185">Reference proteome</keyword>
<dbReference type="Pfam" id="PF15508">
    <property type="entry name" value="NAAA-beta"/>
    <property type="match status" value="1"/>
</dbReference>
<feature type="domain" description="Acid ceramidase N-terminal" evidence="3">
    <location>
        <begin position="39"/>
        <end position="98"/>
    </location>
</feature>
<dbReference type="PANTHER" id="PTHR28583:SF1">
    <property type="entry name" value="ACID CERAMIDASE"/>
    <property type="match status" value="1"/>
</dbReference>
<sequence>MDSAGLRRRIEPVESIIGPSESGSFNENHSDASRINCEVPKYTIDLSLPPVKRYQHVAADFNAQTAALPALFDEIVLGMKPNARVGRVRRIARLLLRRVYYDEETEELRGISEATGIELWLLVAFNVLLDLFMGCTSGAARVDDGQGGKKMLHFRTLDWGMDPLRKVVVQLDFIQKPGGKVVASSITYVGYVGVLTGVRKGLSMSLNFRPNHERSTRLANFRFYFHHLLVLLGFRPSISSLLRQQLLPSQKSSRRSTATKPTLKSIEHTLPSTTTTAAYLIFSDGDRTITMEKDHRTAMVKSSSDFIVATNHDAAEEISPGSQSQPEPDSSNTLEATGMQGLVDDSVRRKDLAEKLWNKSLRKTRRRISPQKLTKDTVVGWIDTYPISNDETHYATIMDPKVGKVAWVERYLEPLE</sequence>
<feature type="region of interest" description="Disordered" evidence="2">
    <location>
        <begin position="316"/>
        <end position="336"/>
    </location>
</feature>
<evidence type="ECO:0000259" key="3">
    <source>
        <dbReference type="Pfam" id="PF15508"/>
    </source>
</evidence>
<dbReference type="EC" id="3.5.1.23" evidence="1"/>
<organism evidence="4 5">
    <name type="scientific">Lepraria neglecta</name>
    <dbReference type="NCBI Taxonomy" id="209136"/>
    <lineage>
        <taxon>Eukaryota</taxon>
        <taxon>Fungi</taxon>
        <taxon>Dikarya</taxon>
        <taxon>Ascomycota</taxon>
        <taxon>Pezizomycotina</taxon>
        <taxon>Lecanoromycetes</taxon>
        <taxon>OSLEUM clade</taxon>
        <taxon>Lecanoromycetidae</taxon>
        <taxon>Lecanorales</taxon>
        <taxon>Lecanorineae</taxon>
        <taxon>Stereocaulaceae</taxon>
        <taxon>Lepraria</taxon>
    </lineage>
</organism>
<feature type="compositionally biased region" description="Polar residues" evidence="2">
    <location>
        <begin position="320"/>
        <end position="335"/>
    </location>
</feature>
<evidence type="ECO:0000313" key="5">
    <source>
        <dbReference type="Proteomes" id="UP001276659"/>
    </source>
</evidence>
<gene>
    <name evidence="4" type="ORF">OEA41_003478</name>
</gene>
<dbReference type="EMBL" id="JASNWA010000008">
    <property type="protein sequence ID" value="KAK3171394.1"/>
    <property type="molecule type" value="Genomic_DNA"/>
</dbReference>
<dbReference type="AlphaFoldDB" id="A0AAD9Z4M3"/>
<dbReference type="GO" id="GO:0017040">
    <property type="term" value="F:N-acylsphingosine amidohydrolase activity"/>
    <property type="evidence" value="ECO:0007669"/>
    <property type="project" value="UniProtKB-EC"/>
</dbReference>
<dbReference type="PANTHER" id="PTHR28583">
    <property type="entry name" value="ACID AMIDASE"/>
    <property type="match status" value="1"/>
</dbReference>
<name>A0AAD9Z4M3_9LECA</name>
<comment type="caution">
    <text evidence="4">The sequence shown here is derived from an EMBL/GenBank/DDBJ whole genome shotgun (WGS) entry which is preliminary data.</text>
</comment>
<evidence type="ECO:0000313" key="4">
    <source>
        <dbReference type="EMBL" id="KAK3171394.1"/>
    </source>
</evidence>
<protein>
    <recommendedName>
        <fullName evidence="1">ceramidase</fullName>
        <ecNumber evidence="1">3.5.1.23</ecNumber>
    </recommendedName>
</protein>